<organism evidence="1 2">
    <name type="scientific">Caenorhabditis japonica</name>
    <dbReference type="NCBI Taxonomy" id="281687"/>
    <lineage>
        <taxon>Eukaryota</taxon>
        <taxon>Metazoa</taxon>
        <taxon>Ecdysozoa</taxon>
        <taxon>Nematoda</taxon>
        <taxon>Chromadorea</taxon>
        <taxon>Rhabditida</taxon>
        <taxon>Rhabditina</taxon>
        <taxon>Rhabditomorpha</taxon>
        <taxon>Rhabditoidea</taxon>
        <taxon>Rhabditidae</taxon>
        <taxon>Peloderinae</taxon>
        <taxon>Caenorhabditis</taxon>
    </lineage>
</organism>
<sequence>MQSFTPAPFAAAPRPQMSDACTQTFSTGDIEVLNVFYDNDAPMFRSAGQVSLRDLTCRAEYRSVVIEFCL</sequence>
<evidence type="ECO:0000313" key="1">
    <source>
        <dbReference type="EnsemblMetazoa" id="CJA37801.1"/>
    </source>
</evidence>
<reference evidence="1" key="2">
    <citation type="submission" date="2022-06" db="UniProtKB">
        <authorList>
            <consortium name="EnsemblMetazoa"/>
        </authorList>
    </citation>
    <scope>IDENTIFICATION</scope>
    <source>
        <strain evidence="1">DF5081</strain>
    </source>
</reference>
<dbReference type="AlphaFoldDB" id="A0A8R1IJS6"/>
<accession>A0A8R1IJS6</accession>
<name>A0A8R1IJS6_CAEJA</name>
<protein>
    <submittedName>
        <fullName evidence="1">Uncharacterized protein</fullName>
    </submittedName>
</protein>
<evidence type="ECO:0000313" key="2">
    <source>
        <dbReference type="Proteomes" id="UP000005237"/>
    </source>
</evidence>
<reference evidence="2" key="1">
    <citation type="submission" date="2010-08" db="EMBL/GenBank/DDBJ databases">
        <authorList>
            <consortium name="Caenorhabditis japonica Sequencing Consortium"/>
            <person name="Wilson R.K."/>
        </authorList>
    </citation>
    <scope>NUCLEOTIDE SEQUENCE [LARGE SCALE GENOMIC DNA]</scope>
    <source>
        <strain evidence="2">DF5081</strain>
    </source>
</reference>
<proteinExistence type="predicted"/>
<dbReference type="EnsemblMetazoa" id="CJA37801.1">
    <property type="protein sequence ID" value="CJA37801.1"/>
    <property type="gene ID" value="WBGene00213648"/>
</dbReference>
<keyword evidence="2" id="KW-1185">Reference proteome</keyword>
<dbReference type="Proteomes" id="UP000005237">
    <property type="component" value="Unassembled WGS sequence"/>
</dbReference>